<name>A0ABP7DS72_9ACTN</name>
<sequence length="143" mass="15766">MIDRNTAQGARELAWHAHLEVATRTPYLDARPGRDRDCLVGEALYDSFAVHTALHRLAAGITPDSALVPLLLPALMATRNLLALRSSWTGYCNERFALDPAATDKTSEMSRQYVAGDDVRAWPDFAEGRPRTGRRRGRSASSS</sequence>
<keyword evidence="3" id="KW-1185">Reference proteome</keyword>
<protein>
    <submittedName>
        <fullName evidence="2">Uncharacterized protein</fullName>
    </submittedName>
</protein>
<dbReference type="Proteomes" id="UP001499884">
    <property type="component" value="Unassembled WGS sequence"/>
</dbReference>
<evidence type="ECO:0000313" key="3">
    <source>
        <dbReference type="Proteomes" id="UP001499884"/>
    </source>
</evidence>
<comment type="caution">
    <text evidence="2">The sequence shown here is derived from an EMBL/GenBank/DDBJ whole genome shotgun (WGS) entry which is preliminary data.</text>
</comment>
<feature type="compositionally biased region" description="Basic residues" evidence="1">
    <location>
        <begin position="131"/>
        <end position="143"/>
    </location>
</feature>
<feature type="region of interest" description="Disordered" evidence="1">
    <location>
        <begin position="124"/>
        <end position="143"/>
    </location>
</feature>
<evidence type="ECO:0000313" key="2">
    <source>
        <dbReference type="EMBL" id="GAA3709515.1"/>
    </source>
</evidence>
<proteinExistence type="predicted"/>
<accession>A0ABP7DS72</accession>
<reference evidence="3" key="1">
    <citation type="journal article" date="2019" name="Int. J. Syst. Evol. Microbiol.">
        <title>The Global Catalogue of Microorganisms (GCM) 10K type strain sequencing project: providing services to taxonomists for standard genome sequencing and annotation.</title>
        <authorList>
            <consortium name="The Broad Institute Genomics Platform"/>
            <consortium name="The Broad Institute Genome Sequencing Center for Infectious Disease"/>
            <person name="Wu L."/>
            <person name="Ma J."/>
        </authorList>
    </citation>
    <scope>NUCLEOTIDE SEQUENCE [LARGE SCALE GENOMIC DNA]</scope>
    <source>
        <strain evidence="3">JCM 30846</strain>
    </source>
</reference>
<dbReference type="RefSeq" id="WP_345640280.1">
    <property type="nucleotide sequence ID" value="NZ_BAABEP010000002.1"/>
</dbReference>
<dbReference type="EMBL" id="BAABEP010000002">
    <property type="protein sequence ID" value="GAA3709515.1"/>
    <property type="molecule type" value="Genomic_DNA"/>
</dbReference>
<evidence type="ECO:0000256" key="1">
    <source>
        <dbReference type="SAM" id="MobiDB-lite"/>
    </source>
</evidence>
<gene>
    <name evidence="2" type="ORF">GCM10023082_04320</name>
</gene>
<organism evidence="2 3">
    <name type="scientific">Streptomyces tremellae</name>
    <dbReference type="NCBI Taxonomy" id="1124239"/>
    <lineage>
        <taxon>Bacteria</taxon>
        <taxon>Bacillati</taxon>
        <taxon>Actinomycetota</taxon>
        <taxon>Actinomycetes</taxon>
        <taxon>Kitasatosporales</taxon>
        <taxon>Streptomycetaceae</taxon>
        <taxon>Streptomyces</taxon>
    </lineage>
</organism>